<feature type="domain" description="Flavodoxin-like fold" evidence="3">
    <location>
        <begin position="62"/>
        <end position="217"/>
    </location>
</feature>
<dbReference type="InterPro" id="IPR051545">
    <property type="entry name" value="NAD(P)H_dehydrogenase_qn"/>
</dbReference>
<evidence type="ECO:0000259" key="3">
    <source>
        <dbReference type="Pfam" id="PF02525"/>
    </source>
</evidence>
<proteinExistence type="inferred from homology"/>
<gene>
    <name evidence="4" type="ORF">HLB23_31655</name>
</gene>
<dbReference type="NCBIfam" id="NF007280">
    <property type="entry name" value="PRK09739.1"/>
    <property type="match status" value="1"/>
</dbReference>
<evidence type="ECO:0000256" key="2">
    <source>
        <dbReference type="ARBA" id="ARBA00023002"/>
    </source>
</evidence>
<name>A0A849C6I5_9NOCA</name>
<protein>
    <submittedName>
        <fullName evidence="4">NAD(P)H oxidoreductase</fullName>
        <ecNumber evidence="4">1.6.99.-</ecNumber>
    </submittedName>
</protein>
<dbReference type="PANTHER" id="PTHR10204:SF34">
    <property type="entry name" value="NAD(P)H DEHYDROGENASE [QUINONE] 1 ISOFORM 1"/>
    <property type="match status" value="1"/>
</dbReference>
<sequence length="277" mass="30587">MPFRSELTGSIPDIVDELLSIEAFHPWIVYTFTGVLDISPTATSTGQENSLHNGSETTGRTALVVIAHHRSDSLTAHTARRATAQLEAAGYRIDLLDLQAEGFDPRMTVEDQPEWGNRDKPYSAETQEHMRRILAADVVVTVFPVYWMSVPAILKGWIDRVWNYGFAYGRSKPRLAGKRILWLGLGGIAADDAALPDMQATLEAQLNTGLAYYSGFAHSSVGLLPNAEERRQRLDPAGNFYLDEAAAGAQRTAQYAEFDRRAAEFVEEFLAADRVAA</sequence>
<comment type="caution">
    <text evidence="4">The sequence shown here is derived from an EMBL/GenBank/DDBJ whole genome shotgun (WGS) entry which is preliminary data.</text>
</comment>
<dbReference type="Pfam" id="PF02525">
    <property type="entry name" value="Flavodoxin_2"/>
    <property type="match status" value="1"/>
</dbReference>
<evidence type="ECO:0000313" key="5">
    <source>
        <dbReference type="Proteomes" id="UP000586827"/>
    </source>
</evidence>
<comment type="similarity">
    <text evidence="1">Belongs to the NAD(P)H dehydrogenase (quinone) family.</text>
</comment>
<organism evidence="4 5">
    <name type="scientific">Nocardia uniformis</name>
    <dbReference type="NCBI Taxonomy" id="53432"/>
    <lineage>
        <taxon>Bacteria</taxon>
        <taxon>Bacillati</taxon>
        <taxon>Actinomycetota</taxon>
        <taxon>Actinomycetes</taxon>
        <taxon>Mycobacteriales</taxon>
        <taxon>Nocardiaceae</taxon>
        <taxon>Nocardia</taxon>
    </lineage>
</organism>
<dbReference type="AlphaFoldDB" id="A0A849C6I5"/>
<dbReference type="Proteomes" id="UP000586827">
    <property type="component" value="Unassembled WGS sequence"/>
</dbReference>
<reference evidence="4 5" key="1">
    <citation type="submission" date="2020-05" db="EMBL/GenBank/DDBJ databases">
        <title>MicrobeNet Type strains.</title>
        <authorList>
            <person name="Nicholson A.C."/>
        </authorList>
    </citation>
    <scope>NUCLEOTIDE SEQUENCE [LARGE SCALE GENOMIC DNA]</scope>
    <source>
        <strain evidence="4 5">JCM 3224</strain>
    </source>
</reference>
<evidence type="ECO:0000256" key="1">
    <source>
        <dbReference type="ARBA" id="ARBA00006252"/>
    </source>
</evidence>
<dbReference type="InterPro" id="IPR029039">
    <property type="entry name" value="Flavoprotein-like_sf"/>
</dbReference>
<dbReference type="GO" id="GO:0003955">
    <property type="term" value="F:NAD(P)H dehydrogenase (quinone) activity"/>
    <property type="evidence" value="ECO:0007669"/>
    <property type="project" value="TreeGrafter"/>
</dbReference>
<dbReference type="EMBL" id="JABELX010000013">
    <property type="protein sequence ID" value="NNH74353.1"/>
    <property type="molecule type" value="Genomic_DNA"/>
</dbReference>
<dbReference type="Gene3D" id="3.40.50.360">
    <property type="match status" value="1"/>
</dbReference>
<keyword evidence="5" id="KW-1185">Reference proteome</keyword>
<keyword evidence="2 4" id="KW-0560">Oxidoreductase</keyword>
<accession>A0A849C6I5</accession>
<dbReference type="PANTHER" id="PTHR10204">
    <property type="entry name" value="NAD P H OXIDOREDUCTASE-RELATED"/>
    <property type="match status" value="1"/>
</dbReference>
<dbReference type="GO" id="GO:0005829">
    <property type="term" value="C:cytosol"/>
    <property type="evidence" value="ECO:0007669"/>
    <property type="project" value="TreeGrafter"/>
</dbReference>
<dbReference type="EC" id="1.6.99.-" evidence="4"/>
<dbReference type="InterPro" id="IPR003680">
    <property type="entry name" value="Flavodoxin_fold"/>
</dbReference>
<evidence type="ECO:0000313" key="4">
    <source>
        <dbReference type="EMBL" id="NNH74353.1"/>
    </source>
</evidence>
<dbReference type="SUPFAM" id="SSF52218">
    <property type="entry name" value="Flavoproteins"/>
    <property type="match status" value="1"/>
</dbReference>